<dbReference type="InterPro" id="IPR032466">
    <property type="entry name" value="Metal_Hydrolase"/>
</dbReference>
<evidence type="ECO:0000256" key="1">
    <source>
        <dbReference type="ARBA" id="ARBA00023239"/>
    </source>
</evidence>
<keyword evidence="1" id="KW-0456">Lyase</keyword>
<dbReference type="GO" id="GO:0016831">
    <property type="term" value="F:carboxy-lyase activity"/>
    <property type="evidence" value="ECO:0007669"/>
    <property type="project" value="InterPro"/>
</dbReference>
<comment type="caution">
    <text evidence="3">The sequence shown here is derived from an EMBL/GenBank/DDBJ whole genome shotgun (WGS) entry which is preliminary data.</text>
</comment>
<dbReference type="PANTHER" id="PTHR21240">
    <property type="entry name" value="2-AMINO-3-CARBOXYLMUCONATE-6-SEMIALDEHYDE DECARBOXYLASE"/>
    <property type="match status" value="1"/>
</dbReference>
<dbReference type="GO" id="GO:0016787">
    <property type="term" value="F:hydrolase activity"/>
    <property type="evidence" value="ECO:0007669"/>
    <property type="project" value="UniProtKB-KW"/>
</dbReference>
<evidence type="ECO:0000259" key="2">
    <source>
        <dbReference type="Pfam" id="PF04909"/>
    </source>
</evidence>
<keyword evidence="4" id="KW-1185">Reference proteome</keyword>
<dbReference type="PANTHER" id="PTHR21240:SF19">
    <property type="entry name" value="CATALYTIC_ HYDROLASE"/>
    <property type="match status" value="1"/>
</dbReference>
<dbReference type="InterPro" id="IPR006680">
    <property type="entry name" value="Amidohydro-rel"/>
</dbReference>
<feature type="domain" description="Amidohydrolase-related" evidence="2">
    <location>
        <begin position="50"/>
        <end position="285"/>
    </location>
</feature>
<dbReference type="Proteomes" id="UP000194000">
    <property type="component" value="Unassembled WGS sequence"/>
</dbReference>
<reference evidence="3 4" key="1">
    <citation type="submission" date="2016-01" db="EMBL/GenBank/DDBJ databases">
        <title>The new phylogeny of the genus Mycobacterium.</title>
        <authorList>
            <person name="Tarcisio F."/>
            <person name="Conor M."/>
            <person name="Antonella G."/>
            <person name="Elisabetta G."/>
            <person name="Giulia F.S."/>
            <person name="Sara T."/>
            <person name="Anna F."/>
            <person name="Clotilde B."/>
            <person name="Roberto B."/>
            <person name="Veronica D.S."/>
            <person name="Fabio R."/>
            <person name="Monica P."/>
            <person name="Olivier J."/>
            <person name="Enrico T."/>
            <person name="Nicola S."/>
        </authorList>
    </citation>
    <scope>NUCLEOTIDE SEQUENCE [LARGE SCALE GENOMIC DNA]</scope>
    <source>
        <strain evidence="3 4">DSM 45731</strain>
    </source>
</reference>
<evidence type="ECO:0000313" key="3">
    <source>
        <dbReference type="EMBL" id="ORV58525.1"/>
    </source>
</evidence>
<dbReference type="InterPro" id="IPR032465">
    <property type="entry name" value="ACMSD"/>
</dbReference>
<sequence>MAGNAGLPVFDTMIGFPHEGSGQYDFIRKQTKDRESRETFEFPVEYMFKDVPKDLPTSDPVAVTVHEMDRFGIEKGLIVVGDETSRLALKRYPDRFVPSGSVSDPNDVMGSVKAIHRAHDEIGIRATSVFPAGTFPQVPIDDPKMYPIYAACVELGIPIFVCAGVPGPRVPFAPQDVARIDVVMFDFPDLVFVTRHGCEPWEELAVKLMLKWPNLYYSTSAFAPKYYPKAIIDYANTRGADKVLYAGYFPMGLSLERIFTEMPDVPLRDEVWPKFLYDNAARILGMNG</sequence>
<keyword evidence="3" id="KW-0378">Hydrolase</keyword>
<organism evidence="3 4">
    <name type="scientific">Mycobacterium fragae</name>
    <dbReference type="NCBI Taxonomy" id="1260918"/>
    <lineage>
        <taxon>Bacteria</taxon>
        <taxon>Bacillati</taxon>
        <taxon>Actinomycetota</taxon>
        <taxon>Actinomycetes</taxon>
        <taxon>Mycobacteriales</taxon>
        <taxon>Mycobacteriaceae</taxon>
        <taxon>Mycobacterium</taxon>
    </lineage>
</organism>
<name>A0A1X1UNU6_9MYCO</name>
<dbReference type="RefSeq" id="WP_085198784.1">
    <property type="nucleotide sequence ID" value="NZ_JACKVI010000009.1"/>
</dbReference>
<dbReference type="Gene3D" id="3.20.20.140">
    <property type="entry name" value="Metal-dependent hydrolases"/>
    <property type="match status" value="1"/>
</dbReference>
<dbReference type="AlphaFoldDB" id="A0A1X1UNU6"/>
<dbReference type="SUPFAM" id="SSF51556">
    <property type="entry name" value="Metallo-dependent hydrolases"/>
    <property type="match status" value="1"/>
</dbReference>
<proteinExistence type="predicted"/>
<protein>
    <submittedName>
        <fullName evidence="3">Amidohydrolase</fullName>
    </submittedName>
</protein>
<evidence type="ECO:0000313" key="4">
    <source>
        <dbReference type="Proteomes" id="UP000194000"/>
    </source>
</evidence>
<dbReference type="EMBL" id="LQOW01000026">
    <property type="protein sequence ID" value="ORV58525.1"/>
    <property type="molecule type" value="Genomic_DNA"/>
</dbReference>
<dbReference type="OrthoDB" id="1407586at2"/>
<dbReference type="Pfam" id="PF04909">
    <property type="entry name" value="Amidohydro_2"/>
    <property type="match status" value="1"/>
</dbReference>
<gene>
    <name evidence="3" type="ORF">AWC06_19155</name>
</gene>
<dbReference type="STRING" id="1260918.AWC06_19155"/>
<accession>A0A1X1UNU6</accession>